<proteinExistence type="predicted"/>
<sequence>MGKYKIVSGFHFHLSELLCWPGEMETRTKEEAKETNVEQDWPNDFHITIESSKKTWEYIQRAISIHLWRFLCQKRW</sequence>
<evidence type="ECO:0000313" key="1">
    <source>
        <dbReference type="EMBL" id="OAY31013.1"/>
    </source>
</evidence>
<reference evidence="1" key="1">
    <citation type="submission" date="2016-02" db="EMBL/GenBank/DDBJ databases">
        <title>WGS assembly of Manihot esculenta.</title>
        <authorList>
            <person name="Bredeson J.V."/>
            <person name="Prochnik S.E."/>
            <person name="Lyons J.B."/>
            <person name="Schmutz J."/>
            <person name="Grimwood J."/>
            <person name="Vrebalov J."/>
            <person name="Bart R.S."/>
            <person name="Amuge T."/>
            <person name="Ferguson M.E."/>
            <person name="Green R."/>
            <person name="Putnam N."/>
            <person name="Stites J."/>
            <person name="Rounsley S."/>
            <person name="Rokhsar D.S."/>
        </authorList>
    </citation>
    <scope>NUCLEOTIDE SEQUENCE [LARGE SCALE GENOMIC DNA]</scope>
    <source>
        <tissue evidence="1">Leaf</tissue>
    </source>
</reference>
<accession>A0A2C9UJX4</accession>
<organism evidence="1">
    <name type="scientific">Manihot esculenta</name>
    <name type="common">Cassava</name>
    <name type="synonym">Jatropha manihot</name>
    <dbReference type="NCBI Taxonomy" id="3983"/>
    <lineage>
        <taxon>Eukaryota</taxon>
        <taxon>Viridiplantae</taxon>
        <taxon>Streptophyta</taxon>
        <taxon>Embryophyta</taxon>
        <taxon>Tracheophyta</taxon>
        <taxon>Spermatophyta</taxon>
        <taxon>Magnoliopsida</taxon>
        <taxon>eudicotyledons</taxon>
        <taxon>Gunneridae</taxon>
        <taxon>Pentapetalae</taxon>
        <taxon>rosids</taxon>
        <taxon>fabids</taxon>
        <taxon>Malpighiales</taxon>
        <taxon>Euphorbiaceae</taxon>
        <taxon>Crotonoideae</taxon>
        <taxon>Manihoteae</taxon>
        <taxon>Manihot</taxon>
    </lineage>
</organism>
<dbReference type="AlphaFoldDB" id="A0A2C9UJX4"/>
<name>A0A2C9UJX4_MANES</name>
<gene>
    <name evidence="1" type="ORF">MANES_14G076500</name>
</gene>
<protein>
    <submittedName>
        <fullName evidence="1">Uncharacterized protein</fullName>
    </submittedName>
</protein>
<dbReference type="EMBL" id="CM004400">
    <property type="protein sequence ID" value="OAY31013.1"/>
    <property type="molecule type" value="Genomic_DNA"/>
</dbReference>